<feature type="transmembrane region" description="Helical" evidence="1">
    <location>
        <begin position="160"/>
        <end position="187"/>
    </location>
</feature>
<evidence type="ECO:0000313" key="3">
    <source>
        <dbReference type="Proteomes" id="UP000001304"/>
    </source>
</evidence>
<feature type="transmembrane region" description="Helical" evidence="1">
    <location>
        <begin position="56"/>
        <end position="81"/>
    </location>
</feature>
<keyword evidence="1" id="KW-1133">Transmembrane helix</keyword>
<reference evidence="2 3" key="1">
    <citation type="journal article" date="2010" name="Stand. Genomic Sci.">
        <title>Complete genome sequence of Ignisphaera aggregans type strain (AQ1.S1).</title>
        <authorList>
            <person name="Goker M."/>
            <person name="Held B."/>
            <person name="Lapidus A."/>
            <person name="Nolan M."/>
            <person name="Spring S."/>
            <person name="Yasawong M."/>
            <person name="Lucas S."/>
            <person name="Glavina Del Rio T."/>
            <person name="Tice H."/>
            <person name="Cheng J.F."/>
            <person name="Goodwin L."/>
            <person name="Tapia R."/>
            <person name="Pitluck S."/>
            <person name="Liolios K."/>
            <person name="Ivanova N."/>
            <person name="Mavromatis K."/>
            <person name="Mikhailova N."/>
            <person name="Pati A."/>
            <person name="Chen A."/>
            <person name="Palaniappan K."/>
            <person name="Brambilla E."/>
            <person name="Land M."/>
            <person name="Hauser L."/>
            <person name="Chang Y.J."/>
            <person name="Jeffries C.D."/>
            <person name="Brettin T."/>
            <person name="Detter J.C."/>
            <person name="Han C."/>
            <person name="Rohde M."/>
            <person name="Sikorski J."/>
            <person name="Woyke T."/>
            <person name="Bristow J."/>
            <person name="Eisen J.A."/>
            <person name="Markowitz V."/>
            <person name="Hugenholtz P."/>
            <person name="Kyrpides N.C."/>
            <person name="Klenk H.P."/>
        </authorList>
    </citation>
    <scope>NUCLEOTIDE SEQUENCE [LARGE SCALE GENOMIC DNA]</scope>
    <source>
        <strain evidence="3">DSM 17230 / JCM 13409 / AQ1.S1</strain>
    </source>
</reference>
<keyword evidence="1" id="KW-0812">Transmembrane</keyword>
<accession>E0SP18</accession>
<dbReference type="EMBL" id="CP002098">
    <property type="protein sequence ID" value="ADM27964.1"/>
    <property type="molecule type" value="Genomic_DNA"/>
</dbReference>
<dbReference type="Proteomes" id="UP000001304">
    <property type="component" value="Chromosome"/>
</dbReference>
<feature type="transmembrane region" description="Helical" evidence="1">
    <location>
        <begin position="127"/>
        <end position="148"/>
    </location>
</feature>
<feature type="transmembrane region" description="Helical" evidence="1">
    <location>
        <begin position="21"/>
        <end position="44"/>
    </location>
</feature>
<protein>
    <recommendedName>
        <fullName evidence="4">DUF973 family protein</fullName>
    </recommendedName>
</protein>
<dbReference type="InterPro" id="IPR009321">
    <property type="entry name" value="DUF973"/>
</dbReference>
<sequence length="207" mass="22210">MGASSPQIQRMGEALQRIRSASLLLIIAGFMMSLGALTGALSMLRLGFADLMSHLFVGSFAAAIAMLVGAVITFIAFYSYLRPGALMLREADQRYSTAATLIDIGYFWGLILLIIGIPLLLIVIGVVLLIIGAILLLIGKIGVIILAFNLHDAEKNTLYLVAGILFIIGIFVELLTPIAWILMYIALGGSIERHTQSMSASPQVSMV</sequence>
<proteinExistence type="predicted"/>
<dbReference type="AlphaFoldDB" id="E0SP18"/>
<organism evidence="2 3">
    <name type="scientific">Ignisphaera aggregans (strain DSM 17230 / JCM 13409 / AQ1.S1)</name>
    <dbReference type="NCBI Taxonomy" id="583356"/>
    <lineage>
        <taxon>Archaea</taxon>
        <taxon>Thermoproteota</taxon>
        <taxon>Thermoprotei</taxon>
        <taxon>Desulfurococcales</taxon>
        <taxon>Desulfurococcaceae</taxon>
        <taxon>Ignisphaera</taxon>
    </lineage>
</organism>
<dbReference type="BioCyc" id="IAGG583356:GHAH-1134-MONOMER"/>
<evidence type="ECO:0000313" key="2">
    <source>
        <dbReference type="EMBL" id="ADM27964.1"/>
    </source>
</evidence>
<evidence type="ECO:0000256" key="1">
    <source>
        <dbReference type="SAM" id="Phobius"/>
    </source>
</evidence>
<keyword evidence="1" id="KW-0472">Membrane</keyword>
<gene>
    <name evidence="2" type="ordered locus">Igag_1157</name>
</gene>
<dbReference type="HOGENOM" id="CLU_1269988_0_0_2"/>
<evidence type="ECO:0008006" key="4">
    <source>
        <dbReference type="Google" id="ProtNLM"/>
    </source>
</evidence>
<dbReference type="KEGG" id="iag:Igag_1157"/>
<name>E0SP18_IGNAA</name>
<keyword evidence="3" id="KW-1185">Reference proteome</keyword>
<dbReference type="Pfam" id="PF06157">
    <property type="entry name" value="DUF973"/>
    <property type="match status" value="1"/>
</dbReference>
<feature type="transmembrane region" description="Helical" evidence="1">
    <location>
        <begin position="101"/>
        <end position="121"/>
    </location>
</feature>